<dbReference type="InterPro" id="IPR037050">
    <property type="entry name" value="DUF1254_sf"/>
</dbReference>
<sequence>MKRALLAASMLVLTAAAYAQSPVPVTVDNFARAESDLYLGNGVKDAGGIGKLFHHREPIQIDKQMVIRSNRDTLYSTVILDLDAGPATINLPDGGKRFRSMQLINEDHYVVGKVEYGAGSYTVDKNKVGTRYVMIALRTLVDPGDPRDIEKVHALQDATRISQKSPGK</sequence>
<dbReference type="AlphaFoldDB" id="A0A562QSC2"/>
<reference evidence="3 4" key="1">
    <citation type="journal article" date="2015" name="Stand. Genomic Sci.">
        <title>Genomic Encyclopedia of Bacterial and Archaeal Type Strains, Phase III: the genomes of soil and plant-associated and newly described type strains.</title>
        <authorList>
            <person name="Whitman W.B."/>
            <person name="Woyke T."/>
            <person name="Klenk H.P."/>
            <person name="Zhou Y."/>
            <person name="Lilburn T.G."/>
            <person name="Beck B.J."/>
            <person name="De Vos P."/>
            <person name="Vandamme P."/>
            <person name="Eisen J.A."/>
            <person name="Garrity G."/>
            <person name="Hugenholtz P."/>
            <person name="Kyrpides N.C."/>
        </authorList>
    </citation>
    <scope>NUCLEOTIDE SEQUENCE [LARGE SCALE GENOMIC DNA]</scope>
    <source>
        <strain evidence="3 4">CGMCC 1.10948</strain>
    </source>
</reference>
<feature type="chain" id="PRO_5022010932" evidence="1">
    <location>
        <begin position="20"/>
        <end position="168"/>
    </location>
</feature>
<dbReference type="Proteomes" id="UP000316291">
    <property type="component" value="Unassembled WGS sequence"/>
</dbReference>
<feature type="signal peptide" evidence="1">
    <location>
        <begin position="1"/>
        <end position="19"/>
    </location>
</feature>
<evidence type="ECO:0000259" key="2">
    <source>
        <dbReference type="Pfam" id="PF06863"/>
    </source>
</evidence>
<dbReference type="EMBL" id="VLLA01000038">
    <property type="protein sequence ID" value="TWI59563.1"/>
    <property type="molecule type" value="Genomic_DNA"/>
</dbReference>
<comment type="caution">
    <text evidence="3">The sequence shown here is derived from an EMBL/GenBank/DDBJ whole genome shotgun (WGS) entry which is preliminary data.</text>
</comment>
<evidence type="ECO:0000313" key="3">
    <source>
        <dbReference type="EMBL" id="TWI59563.1"/>
    </source>
</evidence>
<keyword evidence="1" id="KW-0732">Signal</keyword>
<dbReference type="SUPFAM" id="SSF160935">
    <property type="entry name" value="VPA0735-like"/>
    <property type="match status" value="1"/>
</dbReference>
<dbReference type="Pfam" id="PF06863">
    <property type="entry name" value="DUF1254"/>
    <property type="match status" value="1"/>
</dbReference>
<proteinExistence type="predicted"/>
<evidence type="ECO:0000313" key="4">
    <source>
        <dbReference type="Proteomes" id="UP000316291"/>
    </source>
</evidence>
<accession>A0A562QSC2</accession>
<evidence type="ECO:0000256" key="1">
    <source>
        <dbReference type="SAM" id="SignalP"/>
    </source>
</evidence>
<protein>
    <submittedName>
        <fullName evidence="3">Uncharacterized protein DUF1254</fullName>
    </submittedName>
</protein>
<keyword evidence="4" id="KW-1185">Reference proteome</keyword>
<dbReference type="Gene3D" id="2.60.40.1610">
    <property type="entry name" value="Domain of unknown function DUF1254"/>
    <property type="match status" value="1"/>
</dbReference>
<name>A0A562QSC2_9BRAD</name>
<gene>
    <name evidence="3" type="ORF">IQ16_07904</name>
</gene>
<organism evidence="3 4">
    <name type="scientific">Bradyrhizobium huanghuaihaiense</name>
    <dbReference type="NCBI Taxonomy" id="990078"/>
    <lineage>
        <taxon>Bacteria</taxon>
        <taxon>Pseudomonadati</taxon>
        <taxon>Pseudomonadota</taxon>
        <taxon>Alphaproteobacteria</taxon>
        <taxon>Hyphomicrobiales</taxon>
        <taxon>Nitrobacteraceae</taxon>
        <taxon>Bradyrhizobium</taxon>
    </lineage>
</organism>
<feature type="domain" description="DUF1254" evidence="2">
    <location>
        <begin position="52"/>
        <end position="107"/>
    </location>
</feature>
<dbReference type="InterPro" id="IPR010679">
    <property type="entry name" value="DUF1254"/>
</dbReference>